<feature type="non-terminal residue" evidence="1">
    <location>
        <position position="1"/>
    </location>
</feature>
<evidence type="ECO:0000313" key="1">
    <source>
        <dbReference type="EMBL" id="GMT24831.1"/>
    </source>
</evidence>
<keyword evidence="2" id="KW-1185">Reference proteome</keyword>
<dbReference type="Proteomes" id="UP001432322">
    <property type="component" value="Unassembled WGS sequence"/>
</dbReference>
<name>A0AAV5W265_9BILA</name>
<comment type="caution">
    <text evidence="1">The sequence shown here is derived from an EMBL/GenBank/DDBJ whole genome shotgun (WGS) entry which is preliminary data.</text>
</comment>
<dbReference type="EMBL" id="BTSY01000004">
    <property type="protein sequence ID" value="GMT24831.1"/>
    <property type="molecule type" value="Genomic_DNA"/>
</dbReference>
<sequence length="119" mass="13908">KVELVFQPAIWRSKSLAVSRSSNDIPPYTAAIQKCLNRNPFTRRHSMNEGEVLRKRIVFHLEKEMDESTTENPCEISLKKSNLQCITSVEVDQPLYHEDLRLAVIQRRSFKKNWDGCYV</sequence>
<organism evidence="1 2">
    <name type="scientific">Pristionchus fissidentatus</name>
    <dbReference type="NCBI Taxonomy" id="1538716"/>
    <lineage>
        <taxon>Eukaryota</taxon>
        <taxon>Metazoa</taxon>
        <taxon>Ecdysozoa</taxon>
        <taxon>Nematoda</taxon>
        <taxon>Chromadorea</taxon>
        <taxon>Rhabditida</taxon>
        <taxon>Rhabditina</taxon>
        <taxon>Diplogasteromorpha</taxon>
        <taxon>Diplogasteroidea</taxon>
        <taxon>Neodiplogasteridae</taxon>
        <taxon>Pristionchus</taxon>
    </lineage>
</organism>
<gene>
    <name evidence="1" type="ORF">PFISCL1PPCAC_16128</name>
</gene>
<accession>A0AAV5W265</accession>
<dbReference type="AlphaFoldDB" id="A0AAV5W265"/>
<proteinExistence type="predicted"/>
<evidence type="ECO:0000313" key="2">
    <source>
        <dbReference type="Proteomes" id="UP001432322"/>
    </source>
</evidence>
<protein>
    <submittedName>
        <fullName evidence="1">Uncharacterized protein</fullName>
    </submittedName>
</protein>
<reference evidence="1" key="1">
    <citation type="submission" date="2023-10" db="EMBL/GenBank/DDBJ databases">
        <title>Genome assembly of Pristionchus species.</title>
        <authorList>
            <person name="Yoshida K."/>
            <person name="Sommer R.J."/>
        </authorList>
    </citation>
    <scope>NUCLEOTIDE SEQUENCE</scope>
    <source>
        <strain evidence="1">RS5133</strain>
    </source>
</reference>